<name>A0A431VJZ6_9DEIO</name>
<comment type="caution">
    <text evidence="2">The sequence shown here is derived from an EMBL/GenBank/DDBJ whole genome shotgun (WGS) entry which is preliminary data.</text>
</comment>
<protein>
    <recommendedName>
        <fullName evidence="4">Relaxase</fullName>
    </recommendedName>
</protein>
<feature type="compositionally biased region" description="Basic and acidic residues" evidence="1">
    <location>
        <begin position="176"/>
        <end position="188"/>
    </location>
</feature>
<evidence type="ECO:0000313" key="3">
    <source>
        <dbReference type="Proteomes" id="UP000277766"/>
    </source>
</evidence>
<gene>
    <name evidence="2" type="ORF">EJ104_13005</name>
</gene>
<dbReference type="RefSeq" id="WP_126353474.1">
    <property type="nucleotide sequence ID" value="NZ_CP086386.1"/>
</dbReference>
<sequence>MKANQRVVKSIPDRSGNNYTKTGSGGKARMQAAARYMDERENTQLYTLENGELRETDRHEATARIEDTETKYQQHMTFTTKLESADTLVNEREAAEYVARAVQERRPDADIYAVAVHSDGKGEEKGVHVHVTFGTSTTLRRDDLTHFREQAHQLEQKIERSNARELSEPERKWIQERLQERQQERQAERTPTSPMREKENTL</sequence>
<feature type="region of interest" description="Disordered" evidence="1">
    <location>
        <begin position="1"/>
        <end position="29"/>
    </location>
</feature>
<reference evidence="2 3" key="1">
    <citation type="submission" date="2018-12" db="EMBL/GenBank/DDBJ databases">
        <title>Deinococcus radiophilus ATCC 27603 genome sequencing and assembly.</title>
        <authorList>
            <person name="Maclea K.S."/>
            <person name="Maynard C.R."/>
        </authorList>
    </citation>
    <scope>NUCLEOTIDE SEQUENCE [LARGE SCALE GENOMIC DNA]</scope>
    <source>
        <strain evidence="2 3">ATCC 27603</strain>
    </source>
</reference>
<evidence type="ECO:0000313" key="2">
    <source>
        <dbReference type="EMBL" id="RTR21384.1"/>
    </source>
</evidence>
<dbReference type="AlphaFoldDB" id="A0A431VJZ6"/>
<proteinExistence type="predicted"/>
<evidence type="ECO:0008006" key="4">
    <source>
        <dbReference type="Google" id="ProtNLM"/>
    </source>
</evidence>
<organism evidence="2 3">
    <name type="scientific">Deinococcus radiophilus</name>
    <dbReference type="NCBI Taxonomy" id="32062"/>
    <lineage>
        <taxon>Bacteria</taxon>
        <taxon>Thermotogati</taxon>
        <taxon>Deinococcota</taxon>
        <taxon>Deinococci</taxon>
        <taxon>Deinococcales</taxon>
        <taxon>Deinococcaceae</taxon>
        <taxon>Deinococcus</taxon>
    </lineage>
</organism>
<dbReference type="OrthoDB" id="72451at2"/>
<evidence type="ECO:0000256" key="1">
    <source>
        <dbReference type="SAM" id="MobiDB-lite"/>
    </source>
</evidence>
<keyword evidence="3" id="KW-1185">Reference proteome</keyword>
<accession>A0A431VJZ6</accession>
<dbReference type="EMBL" id="RXPE01000049">
    <property type="protein sequence ID" value="RTR21384.1"/>
    <property type="molecule type" value="Genomic_DNA"/>
</dbReference>
<dbReference type="Proteomes" id="UP000277766">
    <property type="component" value="Unassembled WGS sequence"/>
</dbReference>
<feature type="region of interest" description="Disordered" evidence="1">
    <location>
        <begin position="176"/>
        <end position="202"/>
    </location>
</feature>